<dbReference type="SUPFAM" id="SSF53474">
    <property type="entry name" value="alpha/beta-Hydrolases"/>
    <property type="match status" value="1"/>
</dbReference>
<accession>A0A7G9Z238</accession>
<evidence type="ECO:0000259" key="1">
    <source>
        <dbReference type="Pfam" id="PF12697"/>
    </source>
</evidence>
<organism evidence="2">
    <name type="scientific">Candidatus Methanophaga sp. ANME-1 ERB7</name>
    <dbReference type="NCBI Taxonomy" id="2759913"/>
    <lineage>
        <taxon>Archaea</taxon>
        <taxon>Methanobacteriati</taxon>
        <taxon>Methanobacteriota</taxon>
        <taxon>Stenosarchaea group</taxon>
        <taxon>Methanomicrobia</taxon>
        <taxon>Candidatus Methanophagales</taxon>
        <taxon>Candidatus Methanophagaceae</taxon>
        <taxon>Candidatus Methanophaga</taxon>
    </lineage>
</organism>
<protein>
    <submittedName>
        <fullName evidence="2">Haloalkane dehalogenase</fullName>
        <ecNumber evidence="2">3.8.1.5</ecNumber>
    </submittedName>
</protein>
<dbReference type="Pfam" id="PF12697">
    <property type="entry name" value="Abhydrolase_6"/>
    <property type="match status" value="1"/>
</dbReference>
<evidence type="ECO:0000313" key="2">
    <source>
        <dbReference type="EMBL" id="QNO54322.1"/>
    </source>
</evidence>
<dbReference type="GO" id="GO:0018786">
    <property type="term" value="F:haloalkane dehalogenase activity"/>
    <property type="evidence" value="ECO:0007669"/>
    <property type="project" value="UniProtKB-EC"/>
</dbReference>
<dbReference type="EMBL" id="MT631575">
    <property type="protein sequence ID" value="QNO54322.1"/>
    <property type="molecule type" value="Genomic_DNA"/>
</dbReference>
<dbReference type="InterPro" id="IPR000073">
    <property type="entry name" value="AB_hydrolase_1"/>
</dbReference>
<sequence length="210" mass="23699">MKSSLKMGTKRYDGGSVVANYVLVHGGRSDGHVWSQVVPLLQEHGHHVFCPTLSRPENSGLSDHISEVCSLIENEDINNVILVGHSYGGIVITGIADRMPEKIDRLIYVDSVVPENGKALYDFFDPAKYGLEPLKPFVEPLYFDEEKIKKIPKTYIHCKRSEFLEVGEGAFKSVFDRAKQDNWSYFELNTSHKCMVTQPKELTEILLGIK</sequence>
<dbReference type="PANTHER" id="PTHR37017:SF11">
    <property type="entry name" value="ESTERASE_LIPASE_THIOESTERASE DOMAIN-CONTAINING PROTEIN"/>
    <property type="match status" value="1"/>
</dbReference>
<dbReference type="EC" id="3.8.1.5" evidence="2"/>
<keyword evidence="2" id="KW-0378">Hydrolase</keyword>
<dbReference type="PANTHER" id="PTHR37017">
    <property type="entry name" value="AB HYDROLASE-1 DOMAIN-CONTAINING PROTEIN-RELATED"/>
    <property type="match status" value="1"/>
</dbReference>
<feature type="domain" description="AB hydrolase-1" evidence="1">
    <location>
        <begin position="22"/>
        <end position="143"/>
    </location>
</feature>
<reference evidence="2" key="1">
    <citation type="submission" date="2020-06" db="EMBL/GenBank/DDBJ databases">
        <title>Unique genomic features of the anaerobic methanotrophic archaea.</title>
        <authorList>
            <person name="Chadwick G.L."/>
            <person name="Skennerton C.T."/>
            <person name="Laso-Perez R."/>
            <person name="Leu A.O."/>
            <person name="Speth D.R."/>
            <person name="Yu H."/>
            <person name="Morgan-Lang C."/>
            <person name="Hatzenpichler R."/>
            <person name="Goudeau D."/>
            <person name="Malmstrom R."/>
            <person name="Brazelton W.J."/>
            <person name="Woyke T."/>
            <person name="Hallam S.J."/>
            <person name="Tyson G.W."/>
            <person name="Wegener G."/>
            <person name="Boetius A."/>
            <person name="Orphan V."/>
        </authorList>
    </citation>
    <scope>NUCLEOTIDE SEQUENCE</scope>
</reference>
<dbReference type="InterPro" id="IPR029058">
    <property type="entry name" value="AB_hydrolase_fold"/>
</dbReference>
<dbReference type="Gene3D" id="3.40.50.1820">
    <property type="entry name" value="alpha/beta hydrolase"/>
    <property type="match status" value="1"/>
</dbReference>
<proteinExistence type="predicted"/>
<dbReference type="InterPro" id="IPR052897">
    <property type="entry name" value="Sec-Metab_Biosynth_Hydrolase"/>
</dbReference>
<dbReference type="AlphaFoldDB" id="A0A7G9Z238"/>
<gene>
    <name evidence="2" type="primary">dhmA</name>
    <name evidence="2" type="ORF">MAAFGJEL_00014</name>
</gene>
<name>A0A7G9Z238_9EURY</name>